<gene>
    <name evidence="1" type="ORF">F4Y42_21055</name>
</gene>
<sequence>MAEAPFEVERAHRWFGIDLNNSTMDALDAGLVTPESCEPYIHAAHASCYHWMQVGTVANHGRGEFAVASVYAAAGLGEAALRHARRYLELIEANPDALEDWDRAFAYDALARAYAASGDATAAREARQQAQVAGNAIAEKEDREVFLNWSKGGNWHGL</sequence>
<comment type="caution">
    <text evidence="1">The sequence shown here is derived from an EMBL/GenBank/DDBJ whole genome shotgun (WGS) entry which is preliminary data.</text>
</comment>
<protein>
    <recommendedName>
        <fullName evidence="2">Tetratricopeptide repeat protein</fullName>
    </recommendedName>
</protein>
<evidence type="ECO:0000313" key="1">
    <source>
        <dbReference type="EMBL" id="MXY95936.1"/>
    </source>
</evidence>
<organism evidence="1">
    <name type="scientific">Caldilineaceae bacterium SB0664_bin_27</name>
    <dbReference type="NCBI Taxonomy" id="2605260"/>
    <lineage>
        <taxon>Bacteria</taxon>
        <taxon>Bacillati</taxon>
        <taxon>Chloroflexota</taxon>
        <taxon>Caldilineae</taxon>
        <taxon>Caldilineales</taxon>
        <taxon>Caldilineaceae</taxon>
    </lineage>
</organism>
<dbReference type="Gene3D" id="1.25.40.10">
    <property type="entry name" value="Tetratricopeptide repeat domain"/>
    <property type="match status" value="1"/>
</dbReference>
<name>A0A6B0YY03_9CHLR</name>
<dbReference type="AlphaFoldDB" id="A0A6B0YY03"/>
<dbReference type="InterPro" id="IPR011990">
    <property type="entry name" value="TPR-like_helical_dom_sf"/>
</dbReference>
<proteinExistence type="predicted"/>
<dbReference type="EMBL" id="VXRG01000182">
    <property type="protein sequence ID" value="MXY95936.1"/>
    <property type="molecule type" value="Genomic_DNA"/>
</dbReference>
<reference evidence="1" key="1">
    <citation type="submission" date="2019-09" db="EMBL/GenBank/DDBJ databases">
        <title>Characterisation of the sponge microbiome using genome-centric metagenomics.</title>
        <authorList>
            <person name="Engelberts J.P."/>
            <person name="Robbins S.J."/>
            <person name="De Goeij J.M."/>
            <person name="Aranda M."/>
            <person name="Bell S.C."/>
            <person name="Webster N.S."/>
        </authorList>
    </citation>
    <scope>NUCLEOTIDE SEQUENCE</scope>
    <source>
        <strain evidence="1">SB0664_bin_27</strain>
    </source>
</reference>
<evidence type="ECO:0008006" key="2">
    <source>
        <dbReference type="Google" id="ProtNLM"/>
    </source>
</evidence>
<dbReference type="SUPFAM" id="SSF48452">
    <property type="entry name" value="TPR-like"/>
    <property type="match status" value="1"/>
</dbReference>
<accession>A0A6B0YY03</accession>